<evidence type="ECO:0000313" key="5">
    <source>
        <dbReference type="EMBL" id="GHI61092.1"/>
    </source>
</evidence>
<keyword evidence="2" id="KW-0238">DNA-binding</keyword>
<evidence type="ECO:0000256" key="2">
    <source>
        <dbReference type="ARBA" id="ARBA00023125"/>
    </source>
</evidence>
<comment type="caution">
    <text evidence="5">The sequence shown here is derived from an EMBL/GenBank/DDBJ whole genome shotgun (WGS) entry which is preliminary data.</text>
</comment>
<evidence type="ECO:0000313" key="6">
    <source>
        <dbReference type="EMBL" id="GHI63057.1"/>
    </source>
</evidence>
<protein>
    <recommendedName>
        <fullName evidence="4">HTH gntR-type domain-containing protein</fullName>
    </recommendedName>
</protein>
<dbReference type="SUPFAM" id="SSF46785">
    <property type="entry name" value="Winged helix' DNA-binding domain"/>
    <property type="match status" value="1"/>
</dbReference>
<dbReference type="SMART" id="SM00345">
    <property type="entry name" value="HTH_GNTR"/>
    <property type="match status" value="1"/>
</dbReference>
<evidence type="ECO:0000313" key="7">
    <source>
        <dbReference type="Proteomes" id="UP000649259"/>
    </source>
</evidence>
<dbReference type="CDD" id="cd07377">
    <property type="entry name" value="WHTH_GntR"/>
    <property type="match status" value="1"/>
</dbReference>
<keyword evidence="1" id="KW-0805">Transcription regulation</keyword>
<reference evidence="7" key="2">
    <citation type="submission" date="2023-07" db="EMBL/GenBank/DDBJ databases">
        <title>Whole genome shotgun sequence of Streptomyces cacaoi subsp. asoensis NBRC 13813.</title>
        <authorList>
            <person name="Komaki H."/>
            <person name="Tamura T."/>
        </authorList>
    </citation>
    <scope>NUCLEOTIDE SEQUENCE [LARGE SCALE GENOMIC DNA]</scope>
    <source>
        <strain evidence="7">NBRC 13813</strain>
    </source>
</reference>
<dbReference type="InterPro" id="IPR000524">
    <property type="entry name" value="Tscrpt_reg_HTH_GntR"/>
</dbReference>
<dbReference type="InterPro" id="IPR036390">
    <property type="entry name" value="WH_DNA-bd_sf"/>
</dbReference>
<dbReference type="Proteomes" id="UP000649259">
    <property type="component" value="Unassembled WGS sequence"/>
</dbReference>
<evidence type="ECO:0000256" key="3">
    <source>
        <dbReference type="ARBA" id="ARBA00023163"/>
    </source>
</evidence>
<keyword evidence="3" id="KW-0804">Transcription</keyword>
<dbReference type="PANTHER" id="PTHR44846">
    <property type="entry name" value="MANNOSYL-D-GLYCERATE TRANSPORT/METABOLISM SYSTEM REPRESSOR MNGR-RELATED"/>
    <property type="match status" value="1"/>
</dbReference>
<dbReference type="EMBL" id="BNEB01000004">
    <property type="protein sequence ID" value="GHI63057.1"/>
    <property type="molecule type" value="Genomic_DNA"/>
</dbReference>
<keyword evidence="7" id="KW-1185">Reference proteome</keyword>
<dbReference type="InterPro" id="IPR050679">
    <property type="entry name" value="Bact_HTH_transcr_reg"/>
</dbReference>
<accession>A0ABQ3RYY6</accession>
<dbReference type="PROSITE" id="PS50949">
    <property type="entry name" value="HTH_GNTR"/>
    <property type="match status" value="1"/>
</dbReference>
<reference evidence="5" key="1">
    <citation type="submission" date="2020-09" db="EMBL/GenBank/DDBJ databases">
        <title>Whole genome shotgun sequence of Streptomyces cacaoi subsp. asoensis NBRC 13813.</title>
        <authorList>
            <person name="Komaki H."/>
            <person name="Tamura T."/>
        </authorList>
    </citation>
    <scope>NUCLEOTIDE SEQUENCE</scope>
    <source>
        <strain evidence="5 7">NBRC 13813</strain>
    </source>
</reference>
<dbReference type="PANTHER" id="PTHR44846:SF1">
    <property type="entry name" value="MANNOSYL-D-GLYCERATE TRANSPORT_METABOLISM SYSTEM REPRESSOR MNGR-RELATED"/>
    <property type="match status" value="1"/>
</dbReference>
<name>A0ABQ3RYY6_9ACTN</name>
<dbReference type="Pfam" id="PF00392">
    <property type="entry name" value="GntR"/>
    <property type="match status" value="1"/>
</dbReference>
<sequence>MPSVEIMEWQPDVPRWRQVYDVIEARITDGTYAPGEQLPGVLGIQAEFGIAQMTARRVLTELRAAGLAQMQPGVGTFVTELPRPPA</sequence>
<dbReference type="InterPro" id="IPR036388">
    <property type="entry name" value="WH-like_DNA-bd_sf"/>
</dbReference>
<feature type="domain" description="HTH gntR-type" evidence="4">
    <location>
        <begin position="13"/>
        <end position="81"/>
    </location>
</feature>
<dbReference type="EMBL" id="BNEB01000003">
    <property type="protein sequence ID" value="GHI61092.1"/>
    <property type="molecule type" value="Genomic_DNA"/>
</dbReference>
<dbReference type="Gene3D" id="1.10.10.10">
    <property type="entry name" value="Winged helix-like DNA-binding domain superfamily/Winged helix DNA-binding domain"/>
    <property type="match status" value="1"/>
</dbReference>
<evidence type="ECO:0000259" key="4">
    <source>
        <dbReference type="PROSITE" id="PS50949"/>
    </source>
</evidence>
<organism evidence="5 7">
    <name type="scientific">Streptomyces asoensis</name>
    <dbReference type="NCBI Taxonomy" id="249586"/>
    <lineage>
        <taxon>Bacteria</taxon>
        <taxon>Bacillati</taxon>
        <taxon>Actinomycetota</taxon>
        <taxon>Actinomycetes</taxon>
        <taxon>Kitasatosporales</taxon>
        <taxon>Streptomycetaceae</taxon>
        <taxon>Streptomyces</taxon>
    </lineage>
</organism>
<gene>
    <name evidence="5" type="ORF">Saso_27420</name>
    <name evidence="6" type="ORF">Saso_47070</name>
</gene>
<proteinExistence type="predicted"/>
<evidence type="ECO:0000256" key="1">
    <source>
        <dbReference type="ARBA" id="ARBA00023015"/>
    </source>
</evidence>